<keyword evidence="2" id="KW-1185">Reference proteome</keyword>
<dbReference type="Proteomes" id="UP001162483">
    <property type="component" value="Unassembled WGS sequence"/>
</dbReference>
<sequence length="61" mass="6929">QDPAFTISGLLQYTKHGNAIILVNINCKIPFLISSIEQSCDFYRYPAERWLKLVGGVFILL</sequence>
<evidence type="ECO:0000313" key="1">
    <source>
        <dbReference type="EMBL" id="CAI9587547.1"/>
    </source>
</evidence>
<reference evidence="1" key="1">
    <citation type="submission" date="2023-05" db="EMBL/GenBank/DDBJ databases">
        <authorList>
            <person name="Stuckert A."/>
        </authorList>
    </citation>
    <scope>NUCLEOTIDE SEQUENCE</scope>
</reference>
<dbReference type="EMBL" id="CATNWA010015859">
    <property type="protein sequence ID" value="CAI9587547.1"/>
    <property type="molecule type" value="Genomic_DNA"/>
</dbReference>
<proteinExistence type="predicted"/>
<protein>
    <submittedName>
        <fullName evidence="1">Uncharacterized protein</fullName>
    </submittedName>
</protein>
<evidence type="ECO:0000313" key="2">
    <source>
        <dbReference type="Proteomes" id="UP001162483"/>
    </source>
</evidence>
<organism evidence="1 2">
    <name type="scientific">Staurois parvus</name>
    <dbReference type="NCBI Taxonomy" id="386267"/>
    <lineage>
        <taxon>Eukaryota</taxon>
        <taxon>Metazoa</taxon>
        <taxon>Chordata</taxon>
        <taxon>Craniata</taxon>
        <taxon>Vertebrata</taxon>
        <taxon>Euteleostomi</taxon>
        <taxon>Amphibia</taxon>
        <taxon>Batrachia</taxon>
        <taxon>Anura</taxon>
        <taxon>Neobatrachia</taxon>
        <taxon>Ranoidea</taxon>
        <taxon>Ranidae</taxon>
        <taxon>Staurois</taxon>
    </lineage>
</organism>
<gene>
    <name evidence="1" type="ORF">SPARVUS_LOCUS10579435</name>
</gene>
<feature type="non-terminal residue" evidence="1">
    <location>
        <position position="1"/>
    </location>
</feature>
<comment type="caution">
    <text evidence="1">The sequence shown here is derived from an EMBL/GenBank/DDBJ whole genome shotgun (WGS) entry which is preliminary data.</text>
</comment>
<name>A0ABN9ES49_9NEOB</name>
<accession>A0ABN9ES49</accession>